<evidence type="ECO:0000256" key="6">
    <source>
        <dbReference type="SAM" id="Phobius"/>
    </source>
</evidence>
<dbReference type="PROSITE" id="PS50088">
    <property type="entry name" value="ANK_REPEAT"/>
    <property type="match status" value="3"/>
</dbReference>
<keyword evidence="7" id="KW-1185">Reference proteome</keyword>
<keyword evidence="6" id="KW-0472">Membrane</keyword>
<feature type="region of interest" description="Disordered" evidence="5">
    <location>
        <begin position="235"/>
        <end position="262"/>
    </location>
</feature>
<dbReference type="GO" id="GO:0004842">
    <property type="term" value="F:ubiquitin-protein transferase activity"/>
    <property type="evidence" value="ECO:0007669"/>
    <property type="project" value="TreeGrafter"/>
</dbReference>
<dbReference type="SUPFAM" id="SSF48403">
    <property type="entry name" value="Ankyrin repeat"/>
    <property type="match status" value="1"/>
</dbReference>
<feature type="compositionally biased region" description="Basic and acidic residues" evidence="5">
    <location>
        <begin position="238"/>
        <end position="262"/>
    </location>
</feature>
<dbReference type="PANTHER" id="PTHR24171">
    <property type="entry name" value="ANKYRIN REPEAT DOMAIN-CONTAINING PROTEIN 39-RELATED"/>
    <property type="match status" value="1"/>
</dbReference>
<dbReference type="InterPro" id="IPR002110">
    <property type="entry name" value="Ankyrin_rpt"/>
</dbReference>
<dbReference type="PROSITE" id="PS50297">
    <property type="entry name" value="ANK_REP_REGION"/>
    <property type="match status" value="3"/>
</dbReference>
<proteinExistence type="predicted"/>
<dbReference type="AlphaFoldDB" id="A0A6P4Y0I5"/>
<evidence type="ECO:0000256" key="5">
    <source>
        <dbReference type="SAM" id="MobiDB-lite"/>
    </source>
</evidence>
<keyword evidence="6" id="KW-1133">Transmembrane helix</keyword>
<name>A0A6P4Y0I5_BRABE</name>
<dbReference type="KEGG" id="bbel:109463743"/>
<keyword evidence="2 3" id="KW-0040">ANK repeat</keyword>
<dbReference type="PRINTS" id="PR01415">
    <property type="entry name" value="ANKYRIN"/>
</dbReference>
<dbReference type="GO" id="GO:0031436">
    <property type="term" value="C:BRCA1-BARD1 complex"/>
    <property type="evidence" value="ECO:0007669"/>
    <property type="project" value="TreeGrafter"/>
</dbReference>
<sequence>MFTADVLKDPELWKKTCKLFRLHKAFLIEAVTGSFILLLTFLRQTDVDRFYHNHYRVGEGTLSQQLSHILISDDLQDKVKGAQLIVRLQVKHEDYMQVRNRLGQGLDRTTSVDNLLALPSPSRQVDHPSLRGLDLAVVSGQDQSCKDETDYDSLKLTVRQVQTALRTGKEKSQQETRQMMQEQVSNLKREVTRLTLENEGFQQILPEQKQEINQLQDINEKMAARIEELLMPPASQRMESERQRTYAGMERRQSEPEYRGIRHKAKDKDEFLRAARDGDVETVRRSLEKGVDVNIKSITTDGDTGLHVACREGHVKVVELLIKNQADLNVANKDGDTGLHVACREGHVKVVELLIKNQADLNVANKTGDTGLHVACSGGHDKVAELLIRNRADLLRTNKAQVCCV</sequence>
<evidence type="ECO:0000256" key="2">
    <source>
        <dbReference type="ARBA" id="ARBA00023043"/>
    </source>
</evidence>
<gene>
    <name evidence="8" type="primary">LOC109463743</name>
</gene>
<feature type="repeat" description="ANK" evidence="3">
    <location>
        <begin position="301"/>
        <end position="333"/>
    </location>
</feature>
<dbReference type="Pfam" id="PF12796">
    <property type="entry name" value="Ank_2"/>
    <property type="match status" value="1"/>
</dbReference>
<organism evidence="7 8">
    <name type="scientific">Branchiostoma belcheri</name>
    <name type="common">Amphioxus</name>
    <dbReference type="NCBI Taxonomy" id="7741"/>
    <lineage>
        <taxon>Eukaryota</taxon>
        <taxon>Metazoa</taxon>
        <taxon>Chordata</taxon>
        <taxon>Cephalochordata</taxon>
        <taxon>Leptocardii</taxon>
        <taxon>Amphioxiformes</taxon>
        <taxon>Branchiostomatidae</taxon>
        <taxon>Branchiostoma</taxon>
    </lineage>
</organism>
<feature type="repeat" description="ANK" evidence="3">
    <location>
        <begin position="367"/>
        <end position="399"/>
    </location>
</feature>
<evidence type="ECO:0000256" key="3">
    <source>
        <dbReference type="PROSITE-ProRule" id="PRU00023"/>
    </source>
</evidence>
<dbReference type="Pfam" id="PF00023">
    <property type="entry name" value="Ank"/>
    <property type="match status" value="1"/>
</dbReference>
<evidence type="ECO:0000313" key="8">
    <source>
        <dbReference type="RefSeq" id="XP_019616149.1"/>
    </source>
</evidence>
<dbReference type="Proteomes" id="UP000515135">
    <property type="component" value="Unplaced"/>
</dbReference>
<dbReference type="GO" id="GO:0070531">
    <property type="term" value="C:BRCA1-A complex"/>
    <property type="evidence" value="ECO:0007669"/>
    <property type="project" value="TreeGrafter"/>
</dbReference>
<dbReference type="SMART" id="SM00248">
    <property type="entry name" value="ANK"/>
    <property type="match status" value="4"/>
</dbReference>
<feature type="coiled-coil region" evidence="4">
    <location>
        <begin position="170"/>
        <end position="225"/>
    </location>
</feature>
<accession>A0A6P4Y0I5</accession>
<protein>
    <submittedName>
        <fullName evidence="8">Ankyrin repeat domain-containing protein 2-like</fullName>
    </submittedName>
</protein>
<feature type="transmembrane region" description="Helical" evidence="6">
    <location>
        <begin position="25"/>
        <end position="42"/>
    </location>
</feature>
<dbReference type="GO" id="GO:0085020">
    <property type="term" value="P:protein K6-linked ubiquitination"/>
    <property type="evidence" value="ECO:0007669"/>
    <property type="project" value="TreeGrafter"/>
</dbReference>
<evidence type="ECO:0000256" key="4">
    <source>
        <dbReference type="SAM" id="Coils"/>
    </source>
</evidence>
<evidence type="ECO:0000256" key="1">
    <source>
        <dbReference type="ARBA" id="ARBA00022737"/>
    </source>
</evidence>
<keyword evidence="6" id="KW-0812">Transmembrane</keyword>
<dbReference type="PANTHER" id="PTHR24171:SF8">
    <property type="entry name" value="BRCA1-ASSOCIATED RING DOMAIN PROTEIN 1"/>
    <property type="match status" value="1"/>
</dbReference>
<dbReference type="OrthoDB" id="21416at2759"/>
<dbReference type="Gene3D" id="1.25.40.20">
    <property type="entry name" value="Ankyrin repeat-containing domain"/>
    <property type="match status" value="1"/>
</dbReference>
<keyword evidence="4" id="KW-0175">Coiled coil</keyword>
<feature type="repeat" description="ANK" evidence="3">
    <location>
        <begin position="334"/>
        <end position="366"/>
    </location>
</feature>
<keyword evidence="1" id="KW-0677">Repeat</keyword>
<dbReference type="RefSeq" id="XP_019616149.1">
    <property type="nucleotide sequence ID" value="XM_019760590.1"/>
</dbReference>
<evidence type="ECO:0000313" key="7">
    <source>
        <dbReference type="Proteomes" id="UP000515135"/>
    </source>
</evidence>
<reference evidence="8" key="1">
    <citation type="submission" date="2025-08" db="UniProtKB">
        <authorList>
            <consortium name="RefSeq"/>
        </authorList>
    </citation>
    <scope>IDENTIFICATION</scope>
    <source>
        <tissue evidence="8">Gonad</tissue>
    </source>
</reference>
<dbReference type="GeneID" id="109463743"/>
<dbReference type="InterPro" id="IPR036770">
    <property type="entry name" value="Ankyrin_rpt-contain_sf"/>
</dbReference>